<evidence type="ECO:0000256" key="2">
    <source>
        <dbReference type="SAM" id="Phobius"/>
    </source>
</evidence>
<evidence type="ECO:0000256" key="1">
    <source>
        <dbReference type="SAM" id="MobiDB-lite"/>
    </source>
</evidence>
<sequence>MDAPLEKQPRRFHDGGLPALGDFEAIPPDPDRDPRIVLERLSVEGEEQFALLRRIGYLDRVFGEILVPADIETFRTDLTSVPTIFTWLVPRTGAHLPAALLHDGLLHDPAEAPTYLADRPINRVQADRVFRDAMADTGTGLVRRWLVWSAVTTATMVKGVDTGFSRFTTWRHRIAVVVTLLLVATLGVLATLDLFDLAGIALPWMGDRPWWAELLGGLAGAVVIPACLALLWGRFRSAGFVMAIGLAVLLHVTAGVLLVTGLYLAAEKVAGLVTRRS</sequence>
<dbReference type="Pfam" id="PF07087">
    <property type="entry name" value="DUF1353"/>
    <property type="match status" value="1"/>
</dbReference>
<comment type="caution">
    <text evidence="3">The sequence shown here is derived from an EMBL/GenBank/DDBJ whole genome shotgun (WGS) entry which is preliminary data.</text>
</comment>
<keyword evidence="2" id="KW-1133">Transmembrane helix</keyword>
<dbReference type="InterPro" id="IPR010767">
    <property type="entry name" value="Phage_CGC-2007_Cje0229"/>
</dbReference>
<feature type="transmembrane region" description="Helical" evidence="2">
    <location>
        <begin position="215"/>
        <end position="233"/>
    </location>
</feature>
<accession>A0A7Y9RXE3</accession>
<dbReference type="RefSeq" id="WP_179501596.1">
    <property type="nucleotide sequence ID" value="NZ_JACCAA010000001.1"/>
</dbReference>
<dbReference type="EMBL" id="JACCAA010000001">
    <property type="protein sequence ID" value="NYG58432.1"/>
    <property type="molecule type" value="Genomic_DNA"/>
</dbReference>
<dbReference type="AlphaFoldDB" id="A0A7Y9RXE3"/>
<feature type="region of interest" description="Disordered" evidence="1">
    <location>
        <begin position="1"/>
        <end position="31"/>
    </location>
</feature>
<protein>
    <recommendedName>
        <fullName evidence="5">DUF1353 domain-containing protein</fullName>
    </recommendedName>
</protein>
<feature type="transmembrane region" description="Helical" evidence="2">
    <location>
        <begin position="240"/>
        <end position="266"/>
    </location>
</feature>
<gene>
    <name evidence="3" type="ORF">BJ980_001355</name>
</gene>
<evidence type="ECO:0000313" key="3">
    <source>
        <dbReference type="EMBL" id="NYG58432.1"/>
    </source>
</evidence>
<evidence type="ECO:0008006" key="5">
    <source>
        <dbReference type="Google" id="ProtNLM"/>
    </source>
</evidence>
<keyword evidence="2" id="KW-0812">Transmembrane</keyword>
<feature type="compositionally biased region" description="Basic and acidic residues" evidence="1">
    <location>
        <begin position="1"/>
        <end position="14"/>
    </location>
</feature>
<name>A0A7Y9RXE3_9ACTN</name>
<organism evidence="3 4">
    <name type="scientific">Nocardioides daedukensis</name>
    <dbReference type="NCBI Taxonomy" id="634462"/>
    <lineage>
        <taxon>Bacteria</taxon>
        <taxon>Bacillati</taxon>
        <taxon>Actinomycetota</taxon>
        <taxon>Actinomycetes</taxon>
        <taxon>Propionibacteriales</taxon>
        <taxon>Nocardioidaceae</taxon>
        <taxon>Nocardioides</taxon>
    </lineage>
</organism>
<keyword evidence="2" id="KW-0472">Membrane</keyword>
<keyword evidence="4" id="KW-1185">Reference proteome</keyword>
<evidence type="ECO:0000313" key="4">
    <source>
        <dbReference type="Proteomes" id="UP000540656"/>
    </source>
</evidence>
<proteinExistence type="predicted"/>
<dbReference type="Proteomes" id="UP000540656">
    <property type="component" value="Unassembled WGS sequence"/>
</dbReference>
<reference evidence="3 4" key="1">
    <citation type="submission" date="2020-07" db="EMBL/GenBank/DDBJ databases">
        <title>Sequencing the genomes of 1000 actinobacteria strains.</title>
        <authorList>
            <person name="Klenk H.-P."/>
        </authorList>
    </citation>
    <scope>NUCLEOTIDE SEQUENCE [LARGE SCALE GENOMIC DNA]</scope>
    <source>
        <strain evidence="3 4">DSM 23819</strain>
    </source>
</reference>
<feature type="transmembrane region" description="Helical" evidence="2">
    <location>
        <begin position="174"/>
        <end position="195"/>
    </location>
</feature>